<proteinExistence type="predicted"/>
<feature type="domain" description="Outer membrane protein SusF/SusE-like C-terminal" evidence="2">
    <location>
        <begin position="413"/>
        <end position="507"/>
    </location>
</feature>
<feature type="domain" description="SusF first starch specific CBM" evidence="3">
    <location>
        <begin position="185"/>
        <end position="302"/>
    </location>
</feature>
<accession>A0ABS3M5T7</accession>
<dbReference type="Pfam" id="PF26120">
    <property type="entry name" value="CBM_1st_SusF"/>
    <property type="match status" value="1"/>
</dbReference>
<feature type="domain" description="Outer membrane protein SusF/SusE-like C-terminal" evidence="2">
    <location>
        <begin position="315"/>
        <end position="401"/>
    </location>
</feature>
<name>A0ABS3M5T7_9BACT</name>
<dbReference type="PROSITE" id="PS51257">
    <property type="entry name" value="PROKAR_LIPOPROTEIN"/>
    <property type="match status" value="1"/>
</dbReference>
<protein>
    <submittedName>
        <fullName evidence="4">SusF/SusE family outer membrane protein</fullName>
    </submittedName>
</protein>
<evidence type="ECO:0000259" key="3">
    <source>
        <dbReference type="Pfam" id="PF26120"/>
    </source>
</evidence>
<evidence type="ECO:0000313" key="5">
    <source>
        <dbReference type="Proteomes" id="UP000664265"/>
    </source>
</evidence>
<dbReference type="Gene3D" id="2.60.40.3610">
    <property type="match status" value="1"/>
</dbReference>
<dbReference type="Gene3D" id="2.60.40.3620">
    <property type="match status" value="2"/>
</dbReference>
<feature type="signal peptide" evidence="1">
    <location>
        <begin position="1"/>
        <end position="18"/>
    </location>
</feature>
<dbReference type="CDD" id="cd12965">
    <property type="entry name" value="CBM-Eb_CBM-Fb"/>
    <property type="match status" value="1"/>
</dbReference>
<dbReference type="RefSeq" id="WP_107582103.1">
    <property type="nucleotide sequence ID" value="NZ_JAERMS010000019.1"/>
</dbReference>
<dbReference type="Proteomes" id="UP000664265">
    <property type="component" value="Unassembled WGS sequence"/>
</dbReference>
<reference evidence="4 5" key="1">
    <citation type="submission" date="2021-01" db="EMBL/GenBank/DDBJ databases">
        <title>Prevotella A2931 sp. nov.</title>
        <authorList>
            <person name="Buhl M."/>
            <person name="Oberhettinger P."/>
        </authorList>
    </citation>
    <scope>NUCLEOTIDE SEQUENCE [LARGE SCALE GENOMIC DNA]</scope>
    <source>
        <strain evidence="4 5">A2931</strain>
    </source>
</reference>
<comment type="caution">
    <text evidence="4">The sequence shown here is derived from an EMBL/GenBank/DDBJ whole genome shotgun (WGS) entry which is preliminary data.</text>
</comment>
<dbReference type="Pfam" id="PF16411">
    <property type="entry name" value="SusF_SusE"/>
    <property type="match status" value="2"/>
</dbReference>
<feature type="chain" id="PRO_5046738488" evidence="1">
    <location>
        <begin position="19"/>
        <end position="510"/>
    </location>
</feature>
<dbReference type="InterPro" id="IPR032187">
    <property type="entry name" value="SusF/SusE-like_C"/>
</dbReference>
<keyword evidence="1" id="KW-0732">Signal</keyword>
<evidence type="ECO:0000256" key="1">
    <source>
        <dbReference type="SAM" id="SignalP"/>
    </source>
</evidence>
<dbReference type="InterPro" id="IPR058976">
    <property type="entry name" value="CBM_1st_SusF"/>
</dbReference>
<organism evidence="4 5">
    <name type="scientific">Prevotella illustrans</name>
    <dbReference type="NCBI Taxonomy" id="2800387"/>
    <lineage>
        <taxon>Bacteria</taxon>
        <taxon>Pseudomonadati</taxon>
        <taxon>Bacteroidota</taxon>
        <taxon>Bacteroidia</taxon>
        <taxon>Bacteroidales</taxon>
        <taxon>Prevotellaceae</taxon>
        <taxon>Prevotella</taxon>
    </lineage>
</organism>
<gene>
    <name evidence="4" type="ORF">JHU38_07125</name>
</gene>
<dbReference type="EMBL" id="JAERMS010000019">
    <property type="protein sequence ID" value="MBO1363543.1"/>
    <property type="molecule type" value="Genomic_DNA"/>
</dbReference>
<sequence>MKKISIYMMALLSMGLMACNGDYDPEVGPQSNPQESILKVSDITVNSAKAPQAVSIADFINAQTGTQTSIHIGDVSVKEGAMPTNTILKACVEFSLKEDFSDKISVDAASLADTTAICVAPDDLQKAYFDKITHNPKKTDLYVRTVLYTVTAGSSEARIGQPDVDYFDTHKISFTPADTGLKISDAYYLVGGPKDWNASAASKEMKFEHSDIDVYDDPVFTITVPAAASGDTEFAFGDAEALDAAAKGDWSKVFGVAEKSTDLTGKFDTRKNLGGNNPFSVPAGCNDIKVSINMADHTYEITPLYAGAIVPDPILYLTGDHYGWGATWVPLVPIHSQPTMSWIIKYLHKGEEFKFAPQPNWGNDFGTSATITDNAGMNPSDNGGNIVTGNAGWYLIKVDNTPGARTIEFHKANIYLFGNTSPAGWSATPEGLFTIPETENGQFVSPAFIADDEVRICVKFDGIDWWQTEFIVNAKGQLDFRGAGGDQARVKVTKGKKTYLNFTTLSGSYK</sequence>
<keyword evidence="5" id="KW-1185">Reference proteome</keyword>
<evidence type="ECO:0000313" key="4">
    <source>
        <dbReference type="EMBL" id="MBO1363543.1"/>
    </source>
</evidence>
<dbReference type="CDD" id="cd12966">
    <property type="entry name" value="CBM-Ec_CBM-Fc"/>
    <property type="match status" value="1"/>
</dbReference>
<evidence type="ECO:0000259" key="2">
    <source>
        <dbReference type="Pfam" id="PF16411"/>
    </source>
</evidence>